<evidence type="ECO:0000259" key="1">
    <source>
        <dbReference type="Pfam" id="PF24819"/>
    </source>
</evidence>
<proteinExistence type="predicted"/>
<keyword evidence="3" id="KW-1185">Reference proteome</keyword>
<feature type="domain" description="DUF7710" evidence="1">
    <location>
        <begin position="110"/>
        <end position="198"/>
    </location>
</feature>
<organism evidence="2 3">
    <name type="scientific">Rufibacter glacialis</name>
    <dbReference type="NCBI Taxonomy" id="1259555"/>
    <lineage>
        <taxon>Bacteria</taxon>
        <taxon>Pseudomonadati</taxon>
        <taxon>Bacteroidota</taxon>
        <taxon>Cytophagia</taxon>
        <taxon>Cytophagales</taxon>
        <taxon>Hymenobacteraceae</taxon>
        <taxon>Rufibacter</taxon>
    </lineage>
</organism>
<dbReference type="Proteomes" id="UP001570846">
    <property type="component" value="Unassembled WGS sequence"/>
</dbReference>
<accession>A0ABV4RJX4</accession>
<dbReference type="EMBL" id="JBGOGF010000013">
    <property type="protein sequence ID" value="MFA1773457.1"/>
    <property type="molecule type" value="Genomic_DNA"/>
</dbReference>
<evidence type="ECO:0000313" key="2">
    <source>
        <dbReference type="EMBL" id="MFA1773457.1"/>
    </source>
</evidence>
<dbReference type="Pfam" id="PF24819">
    <property type="entry name" value="DUF7710"/>
    <property type="match status" value="1"/>
</dbReference>
<name>A0ABV4RJX4_9BACT</name>
<sequence length="199" mass="22862">MNIKEIVIESENKGAILGGQEEINDNSDVDVILEDGTVYYATVFTFDNINWLRNRYTKTGECLGGEYFWAKNMLLVSKINRVEIERLIDHLIRTNEFESVFTRIDNRKSIWVFNSSNKGLPGGVFDDQFLAEKWIAKNKLTGTLTKYPVNQGALDWAIQNNMVNMKPDKLKVKAQDPYFIGEFTTASMEHYHFEGGCKD</sequence>
<comment type="caution">
    <text evidence="2">The sequence shown here is derived from an EMBL/GenBank/DDBJ whole genome shotgun (WGS) entry which is preliminary data.</text>
</comment>
<reference evidence="2 3" key="1">
    <citation type="submission" date="2024-08" db="EMBL/GenBank/DDBJ databases">
        <authorList>
            <person name="Wei W."/>
        </authorList>
    </citation>
    <scope>NUCLEOTIDE SEQUENCE [LARGE SCALE GENOMIC DNA]</scope>
    <source>
        <strain evidence="2 3">XU2</strain>
    </source>
</reference>
<gene>
    <name evidence="2" type="ORF">ACD591_19305</name>
</gene>
<protein>
    <recommendedName>
        <fullName evidence="1">DUF7710 domain-containing protein</fullName>
    </recommendedName>
</protein>
<dbReference type="InterPro" id="IPR056127">
    <property type="entry name" value="DUF7710"/>
</dbReference>
<dbReference type="RefSeq" id="WP_225840918.1">
    <property type="nucleotide sequence ID" value="NZ_BMMG01000009.1"/>
</dbReference>
<evidence type="ECO:0000313" key="3">
    <source>
        <dbReference type="Proteomes" id="UP001570846"/>
    </source>
</evidence>